<evidence type="ECO:0000313" key="2">
    <source>
        <dbReference type="EMBL" id="GEC77021.1"/>
    </source>
</evidence>
<dbReference type="AlphaFoldDB" id="A0A4Y4B8W8"/>
<sequence length="60" mass="6474">MPTPPAVFSISRRAQGSPQGSRSTDWIPVFPELINIVADLLTIALALPMLFPPKDDSPEA</sequence>
<protein>
    <submittedName>
        <fullName evidence="2">Uncharacterized protein</fullName>
    </submittedName>
</protein>
<dbReference type="Proteomes" id="UP000317410">
    <property type="component" value="Unassembled WGS sequence"/>
</dbReference>
<organism evidence="2 3">
    <name type="scientific">Microbacterium maritypicum</name>
    <name type="common">Microbacterium liquefaciens</name>
    <dbReference type="NCBI Taxonomy" id="33918"/>
    <lineage>
        <taxon>Bacteria</taxon>
        <taxon>Bacillati</taxon>
        <taxon>Actinomycetota</taxon>
        <taxon>Actinomycetes</taxon>
        <taxon>Micrococcales</taxon>
        <taxon>Microbacteriaceae</taxon>
        <taxon>Microbacterium</taxon>
    </lineage>
</organism>
<accession>A0A4Y4B8W8</accession>
<feature type="region of interest" description="Disordered" evidence="1">
    <location>
        <begin position="1"/>
        <end position="23"/>
    </location>
</feature>
<proteinExistence type="predicted"/>
<evidence type="ECO:0000313" key="3">
    <source>
        <dbReference type="Proteomes" id="UP000317410"/>
    </source>
</evidence>
<dbReference type="EMBL" id="BJNQ01000034">
    <property type="protein sequence ID" value="GEC77021.1"/>
    <property type="molecule type" value="Genomic_DNA"/>
</dbReference>
<feature type="compositionally biased region" description="Polar residues" evidence="1">
    <location>
        <begin position="12"/>
        <end position="23"/>
    </location>
</feature>
<comment type="caution">
    <text evidence="2">The sequence shown here is derived from an EMBL/GenBank/DDBJ whole genome shotgun (WGS) entry which is preliminary data.</text>
</comment>
<name>A0A4Y4B8W8_MICMQ</name>
<reference evidence="2 3" key="1">
    <citation type="submission" date="2019-06" db="EMBL/GenBank/DDBJ databases">
        <title>Whole genome shotgun sequence of Microbacterium liquefaciens NBRC 15037.</title>
        <authorList>
            <person name="Hosoyama A."/>
            <person name="Uohara A."/>
            <person name="Ohji S."/>
            <person name="Ichikawa N."/>
        </authorList>
    </citation>
    <scope>NUCLEOTIDE SEQUENCE [LARGE SCALE GENOMIC DNA]</scope>
    <source>
        <strain evidence="2 3">NBRC 15037</strain>
    </source>
</reference>
<evidence type="ECO:0000256" key="1">
    <source>
        <dbReference type="SAM" id="MobiDB-lite"/>
    </source>
</evidence>
<gene>
    <name evidence="2" type="ORF">MLI01_31660</name>
</gene>